<dbReference type="Pfam" id="PF00582">
    <property type="entry name" value="Usp"/>
    <property type="match status" value="1"/>
</dbReference>
<dbReference type="Gene3D" id="3.40.50.620">
    <property type="entry name" value="HUPs"/>
    <property type="match status" value="1"/>
</dbReference>
<comment type="subcellular location">
    <subcellularLocation>
        <location evidence="2">Cytoplasm</location>
    </subcellularLocation>
</comment>
<accession>A0ABV6NJI4</accession>
<dbReference type="CDD" id="cd00293">
    <property type="entry name" value="USP-like"/>
    <property type="match status" value="1"/>
</dbReference>
<dbReference type="InterPro" id="IPR006015">
    <property type="entry name" value="Universal_stress_UspA"/>
</dbReference>
<dbReference type="PRINTS" id="PR01438">
    <property type="entry name" value="UNVRSLSTRESS"/>
</dbReference>
<evidence type="ECO:0000313" key="4">
    <source>
        <dbReference type="EMBL" id="MFC0560313.1"/>
    </source>
</evidence>
<dbReference type="RefSeq" id="WP_273847265.1">
    <property type="nucleotide sequence ID" value="NZ_JAQQWT010000024.1"/>
</dbReference>
<dbReference type="EMBL" id="JBHLTR010000021">
    <property type="protein sequence ID" value="MFC0560313.1"/>
    <property type="molecule type" value="Genomic_DNA"/>
</dbReference>
<organism evidence="4 5">
    <name type="scientific">Halalkalibacter alkalisediminis</name>
    <dbReference type="NCBI Taxonomy" id="935616"/>
    <lineage>
        <taxon>Bacteria</taxon>
        <taxon>Bacillati</taxon>
        <taxon>Bacillota</taxon>
        <taxon>Bacilli</taxon>
        <taxon>Bacillales</taxon>
        <taxon>Bacillaceae</taxon>
        <taxon>Halalkalibacter</taxon>
    </lineage>
</organism>
<keyword evidence="5" id="KW-1185">Reference proteome</keyword>
<evidence type="ECO:0000256" key="2">
    <source>
        <dbReference type="PIRNR" id="PIRNR006276"/>
    </source>
</evidence>
<comment type="caution">
    <text evidence="4">The sequence shown here is derived from an EMBL/GenBank/DDBJ whole genome shotgun (WGS) entry which is preliminary data.</text>
</comment>
<dbReference type="PANTHER" id="PTHR46268:SF6">
    <property type="entry name" value="UNIVERSAL STRESS PROTEIN UP12"/>
    <property type="match status" value="1"/>
</dbReference>
<evidence type="ECO:0000259" key="3">
    <source>
        <dbReference type="Pfam" id="PF00582"/>
    </source>
</evidence>
<dbReference type="SUPFAM" id="SSF52402">
    <property type="entry name" value="Adenine nucleotide alpha hydrolases-like"/>
    <property type="match status" value="1"/>
</dbReference>
<dbReference type="Proteomes" id="UP001589833">
    <property type="component" value="Unassembled WGS sequence"/>
</dbReference>
<dbReference type="InterPro" id="IPR006016">
    <property type="entry name" value="UspA"/>
</dbReference>
<keyword evidence="2" id="KW-0963">Cytoplasm</keyword>
<dbReference type="PIRSF" id="PIRSF006276">
    <property type="entry name" value="UspA"/>
    <property type="match status" value="1"/>
</dbReference>
<evidence type="ECO:0000256" key="1">
    <source>
        <dbReference type="ARBA" id="ARBA00008791"/>
    </source>
</evidence>
<sequence length="148" mass="16101">MTILNYQTILVAVDGSTEANYALDKAIYLAKEDDAQLIICFVLDNRSTGTIAISDHSYVEHAKQYGNSLLNECQEKAVQAGLTNVKSVLEFGTPKITIATEIAPKHNVELIVAGATGLNAVERLIVGSVSENIVRRAKCDVLIVRKRD</sequence>
<dbReference type="PANTHER" id="PTHR46268">
    <property type="entry name" value="STRESS RESPONSE PROTEIN NHAX"/>
    <property type="match status" value="1"/>
</dbReference>
<reference evidence="4 5" key="1">
    <citation type="submission" date="2024-09" db="EMBL/GenBank/DDBJ databases">
        <authorList>
            <person name="Sun Q."/>
            <person name="Mori K."/>
        </authorList>
    </citation>
    <scope>NUCLEOTIDE SEQUENCE [LARGE SCALE GENOMIC DNA]</scope>
    <source>
        <strain evidence="4 5">NCAIM B.02301</strain>
    </source>
</reference>
<proteinExistence type="inferred from homology"/>
<protein>
    <recommendedName>
        <fullName evidence="2">Universal stress protein</fullName>
    </recommendedName>
</protein>
<name>A0ABV6NJI4_9BACI</name>
<dbReference type="InterPro" id="IPR014729">
    <property type="entry name" value="Rossmann-like_a/b/a_fold"/>
</dbReference>
<evidence type="ECO:0000313" key="5">
    <source>
        <dbReference type="Proteomes" id="UP001589833"/>
    </source>
</evidence>
<gene>
    <name evidence="4" type="ORF">ACFFH4_14855</name>
</gene>
<comment type="similarity">
    <text evidence="1 2">Belongs to the universal stress protein A family.</text>
</comment>
<feature type="domain" description="UspA" evidence="3">
    <location>
        <begin position="6"/>
        <end position="145"/>
    </location>
</feature>